<keyword evidence="2" id="KW-1185">Reference proteome</keyword>
<dbReference type="HOGENOM" id="CLU_1822161_0_0_3"/>
<name>K9VXF8_9CYAN</name>
<evidence type="ECO:0000313" key="2">
    <source>
        <dbReference type="Proteomes" id="UP000010472"/>
    </source>
</evidence>
<dbReference type="OrthoDB" id="463174at2"/>
<dbReference type="AlphaFoldDB" id="K9VXF8"/>
<proteinExistence type="predicted"/>
<sequence length="141" mass="15337">MAASDDFKEYLKAGKIVDALTLALGEAIELEITTWVSSESATDASGSNNAGQPLPGHRMKTRINIVDGDIENEVGSQFLGYGPYTDLKQFHLEQVQAGRQVLQHNIATLQQLFTIMTSTLSQVSHASRRQQGENPPLPPST</sequence>
<dbReference type="RefSeq" id="WP_015202915.1">
    <property type="nucleotide sequence ID" value="NC_019753.1"/>
</dbReference>
<evidence type="ECO:0000313" key="1">
    <source>
        <dbReference type="EMBL" id="AFZ12798.1"/>
    </source>
</evidence>
<reference evidence="1 2" key="1">
    <citation type="submission" date="2012-06" db="EMBL/GenBank/DDBJ databases">
        <title>Finished chromosome of genome of Crinalium epipsammum PCC 9333.</title>
        <authorList>
            <consortium name="US DOE Joint Genome Institute"/>
            <person name="Gugger M."/>
            <person name="Coursin T."/>
            <person name="Rippka R."/>
            <person name="Tandeau De Marsac N."/>
            <person name="Huntemann M."/>
            <person name="Wei C.-L."/>
            <person name="Han J."/>
            <person name="Detter J.C."/>
            <person name="Han C."/>
            <person name="Tapia R."/>
            <person name="Davenport K."/>
            <person name="Daligault H."/>
            <person name="Erkkila T."/>
            <person name="Gu W."/>
            <person name="Munk A.C.C."/>
            <person name="Teshima H."/>
            <person name="Xu Y."/>
            <person name="Chain P."/>
            <person name="Chen A."/>
            <person name="Krypides N."/>
            <person name="Mavromatis K."/>
            <person name="Markowitz V."/>
            <person name="Szeto E."/>
            <person name="Ivanova N."/>
            <person name="Mikhailova N."/>
            <person name="Ovchinnikova G."/>
            <person name="Pagani I."/>
            <person name="Pati A."/>
            <person name="Goodwin L."/>
            <person name="Peters L."/>
            <person name="Pitluck S."/>
            <person name="Woyke T."/>
            <person name="Kerfeld C."/>
        </authorList>
    </citation>
    <scope>NUCLEOTIDE SEQUENCE [LARGE SCALE GENOMIC DNA]</scope>
    <source>
        <strain evidence="1 2">PCC 9333</strain>
    </source>
</reference>
<organism evidence="1 2">
    <name type="scientific">Crinalium epipsammum PCC 9333</name>
    <dbReference type="NCBI Taxonomy" id="1173022"/>
    <lineage>
        <taxon>Bacteria</taxon>
        <taxon>Bacillati</taxon>
        <taxon>Cyanobacteriota</taxon>
        <taxon>Cyanophyceae</taxon>
        <taxon>Gomontiellales</taxon>
        <taxon>Gomontiellaceae</taxon>
        <taxon>Crinalium</taxon>
    </lineage>
</organism>
<protein>
    <submittedName>
        <fullName evidence="1">Uncharacterized protein</fullName>
    </submittedName>
</protein>
<accession>K9VXF8</accession>
<dbReference type="EMBL" id="CP003620">
    <property type="protein sequence ID" value="AFZ12798.1"/>
    <property type="molecule type" value="Genomic_DNA"/>
</dbReference>
<dbReference type="STRING" id="1173022.Cri9333_1916"/>
<dbReference type="eggNOG" id="ENOG5032WJ3">
    <property type="taxonomic scope" value="Bacteria"/>
</dbReference>
<gene>
    <name evidence="1" type="ORF">Cri9333_1916</name>
</gene>
<dbReference type="KEGG" id="cep:Cri9333_1916"/>
<dbReference type="Proteomes" id="UP000010472">
    <property type="component" value="Chromosome"/>
</dbReference>
<dbReference type="PATRIC" id="fig|1173022.3.peg.2067"/>